<evidence type="ECO:0000259" key="4">
    <source>
        <dbReference type="SMART" id="SM00060"/>
    </source>
</evidence>
<dbReference type="Pfam" id="PF10102">
    <property type="entry name" value="DUF2341"/>
    <property type="match status" value="1"/>
</dbReference>
<dbReference type="InterPro" id="IPR036116">
    <property type="entry name" value="FN3_sf"/>
</dbReference>
<keyword evidence="2" id="KW-1015">Disulfide bond</keyword>
<comment type="caution">
    <text evidence="6">The sequence shown here is derived from an EMBL/GenBank/DDBJ whole genome shotgun (WGS) entry which is preliminary data.</text>
</comment>
<evidence type="ECO:0000259" key="5">
    <source>
        <dbReference type="SMART" id="SM00560"/>
    </source>
</evidence>
<proteinExistence type="predicted"/>
<dbReference type="InterPro" id="IPR013783">
    <property type="entry name" value="Ig-like_fold"/>
</dbReference>
<name>A0A1G2UZ21_9BACT</name>
<organism evidence="6 7">
    <name type="scientific">Candidatus Zambryskibacteria bacterium RIFOXYC1_FULL_39_10</name>
    <dbReference type="NCBI Taxonomy" id="1802779"/>
    <lineage>
        <taxon>Bacteria</taxon>
        <taxon>Candidatus Zambryskiibacteriota</taxon>
    </lineage>
</organism>
<feature type="domain" description="LamG-like jellyroll fold" evidence="5">
    <location>
        <begin position="1010"/>
        <end position="1139"/>
    </location>
</feature>
<dbReference type="SMART" id="SM00060">
    <property type="entry name" value="FN3"/>
    <property type="match status" value="4"/>
</dbReference>
<sequence>MMQKIFSYKYLFLGLLISVLIPFSFAHADPGDTSITIPPDYAGGQVTVTVEAVGGQTAALTVILNPPNPTPCTVLNSSLSASPDPILVGSGVSTGITTISANATCAYDIRINSTSGSTFAQEGPGAWSGPTGNWVSNGTVFYLQKRGDSTAEGTLKTETVNLIAIPTVTLTPSTSSITLPTNSFTLTWTTTDSPTSCTASGSWSGSKITTGGSQTITVLTAGTYTYNLTCTNTAGTSSIKTTTVVVNPVGVVAPNTPTGFSAVASVSCGTGQINLSWNASSGATSYTLKRDGSTIYTGSGLSYSDTGLTAGSNHSYTVSASNSAGTSATASASANAPAACVISVPNVTFTANPISMTLPTTNSTTLTWSSTNSPTSCTASSNPVNSNWNGAKSTSGGSQVISGLTAGSKIFYLYCTNSGGNSITQSQTVNVINAGAPNPDLKGTIYENWTGDDRTAVWNAYSNINGPVNVYNKATYALSWPAVSNATSCTLDGSPVSVSGGTINTYIATLTSKTHTLSCTGAGGTTVDTFVLTIPPMPTNPIGTCPTPYTAASLSWTAPAGYNTFFVRLNEYVSPTENGYTWPPDIATEVIGTTWTPATTPGQSYTWWISTKNTGNGAWSEDVVSYNLVCNVATFPLTVTKAGTGTGTITPSTGTISWSGNTGTATYNSGTSVTLTAAATGGSTFTGWSGGLCSGTGTCVVSMTQARDVTATFTASTMSGTLTPPTTSCTIASGASSCNVTMSWTTTNPVGTSAITSNYPSSGTTVASGDTGTNVPLAVPYLSSPRTFYLYNNSVLLAQSTATASCISGTVWDSGSGKCVLSGGGGSASCNTTDWYATNGWNYRKVIVIDKTKVSSDQSNFPVLISTTIGTSPQTNGEDILFTNSDGKTKLSHEIEKYNDTTGELIAWVKIPTLYGSASVNTNTIYMYYGNSGASNQQNVSGTWDANFKGVWHLPNGTTLSATDTIGNGNGSVVGTPTAGTGKIDGSMDIDSTGDYINAGNSSEFNFTSNAFTIEAWIKPPASGQANYQTFIARGTYLANGWYIQTDNSVNKNGVWFVTNTAGSNRLTQAANKLTLSAWNHVAAVRNGTSVRIYVNGTDQTTSAGSHVDPVSISTNLIIGKWLNGMDEVRISNTNRSADWIKTEYNNQSSPSTFISISEQCLPSNSSTVTINAGDTDIPYNTSTTITWSSTGATSCSVSPTGWTGLSGTQPTGNLTTSKTYTLSCNPGPVTDDVTVNVETQSSYAINVIKSGQGTVVSSPAGINCGTGCSSQSSNFLSGTSVTLTASPSSGRIFTGWGGSCSGNGTCTIIVSNPATVFANFAIDPTYKEF</sequence>
<reference evidence="6 7" key="1">
    <citation type="journal article" date="2016" name="Nat. Commun.">
        <title>Thousands of microbial genomes shed light on interconnected biogeochemical processes in an aquifer system.</title>
        <authorList>
            <person name="Anantharaman K."/>
            <person name="Brown C.T."/>
            <person name="Hug L.A."/>
            <person name="Sharon I."/>
            <person name="Castelle C.J."/>
            <person name="Probst A.J."/>
            <person name="Thomas B.C."/>
            <person name="Singh A."/>
            <person name="Wilkins M.J."/>
            <person name="Karaoz U."/>
            <person name="Brodie E.L."/>
            <person name="Williams K.H."/>
            <person name="Hubbard S.S."/>
            <person name="Banfield J.F."/>
        </authorList>
    </citation>
    <scope>NUCLEOTIDE SEQUENCE [LARGE SCALE GENOMIC DNA]</scope>
</reference>
<dbReference type="Gene3D" id="2.60.40.10">
    <property type="entry name" value="Immunoglobulins"/>
    <property type="match status" value="1"/>
</dbReference>
<feature type="signal peptide" evidence="3">
    <location>
        <begin position="1"/>
        <end position="28"/>
    </location>
</feature>
<evidence type="ECO:0000313" key="6">
    <source>
        <dbReference type="EMBL" id="OHB14620.1"/>
    </source>
</evidence>
<feature type="domain" description="Fibronectin type-III" evidence="4">
    <location>
        <begin position="535"/>
        <end position="617"/>
    </location>
</feature>
<evidence type="ECO:0000313" key="7">
    <source>
        <dbReference type="Proteomes" id="UP000177697"/>
    </source>
</evidence>
<dbReference type="Pfam" id="PF13385">
    <property type="entry name" value="Laminin_G_3"/>
    <property type="match status" value="1"/>
</dbReference>
<accession>A0A1G2UZ21</accession>
<evidence type="ECO:0000256" key="1">
    <source>
        <dbReference type="ARBA" id="ARBA00022729"/>
    </source>
</evidence>
<feature type="domain" description="Fibronectin type-III" evidence="4">
    <location>
        <begin position="347"/>
        <end position="422"/>
    </location>
</feature>
<dbReference type="InterPro" id="IPR044060">
    <property type="entry name" value="Bacterial_rp_domain"/>
</dbReference>
<dbReference type="Pfam" id="PF18998">
    <property type="entry name" value="Flg_new_2"/>
    <property type="match status" value="2"/>
</dbReference>
<dbReference type="Proteomes" id="UP000177697">
    <property type="component" value="Unassembled WGS sequence"/>
</dbReference>
<evidence type="ECO:0008006" key="8">
    <source>
        <dbReference type="Google" id="ProtNLM"/>
    </source>
</evidence>
<dbReference type="SUPFAM" id="SSF49265">
    <property type="entry name" value="Fibronectin type III"/>
    <property type="match status" value="1"/>
</dbReference>
<feature type="domain" description="Fibronectin type-III" evidence="4">
    <location>
        <begin position="169"/>
        <end position="237"/>
    </location>
</feature>
<protein>
    <recommendedName>
        <fullName evidence="8">Fibronectin type-III domain-containing protein</fullName>
    </recommendedName>
</protein>
<evidence type="ECO:0000256" key="3">
    <source>
        <dbReference type="SAM" id="SignalP"/>
    </source>
</evidence>
<dbReference type="Gene3D" id="2.60.120.200">
    <property type="match status" value="1"/>
</dbReference>
<dbReference type="InterPro" id="IPR018765">
    <property type="entry name" value="DUF2341"/>
</dbReference>
<feature type="domain" description="Fibronectin type-III" evidence="4">
    <location>
        <begin position="257"/>
        <end position="327"/>
    </location>
</feature>
<dbReference type="SMART" id="SM00560">
    <property type="entry name" value="LamGL"/>
    <property type="match status" value="1"/>
</dbReference>
<feature type="chain" id="PRO_5009584795" description="Fibronectin type-III domain-containing protein" evidence="3">
    <location>
        <begin position="29"/>
        <end position="1330"/>
    </location>
</feature>
<dbReference type="InterPro" id="IPR003961">
    <property type="entry name" value="FN3_dom"/>
</dbReference>
<dbReference type="InterPro" id="IPR006558">
    <property type="entry name" value="LamG-like"/>
</dbReference>
<gene>
    <name evidence="6" type="ORF">A2431_04180</name>
</gene>
<dbReference type="InterPro" id="IPR013320">
    <property type="entry name" value="ConA-like_dom_sf"/>
</dbReference>
<keyword evidence="1 3" id="KW-0732">Signal</keyword>
<dbReference type="SUPFAM" id="SSF49899">
    <property type="entry name" value="Concanavalin A-like lectins/glucanases"/>
    <property type="match status" value="1"/>
</dbReference>
<evidence type="ECO:0000256" key="2">
    <source>
        <dbReference type="ARBA" id="ARBA00023157"/>
    </source>
</evidence>
<dbReference type="EMBL" id="MHWW01000018">
    <property type="protein sequence ID" value="OHB14620.1"/>
    <property type="molecule type" value="Genomic_DNA"/>
</dbReference>